<keyword evidence="3" id="KW-1185">Reference proteome</keyword>
<sequence length="169" mass="17718">MSAVTSASAPEDAAALEAAEAHLVRLAGEVARRVAALLDAAERDPGAAAGIRAGLVAFCEREILPYAAAEEAVIYPAARRLPDSRLLIESLVAEHSCLTALVNALGSAPTLLGAVADARALQVLFEEHVAKENGLVLPLLALAPGIRPAALLTEVRERVDRHVSYVCEW</sequence>
<dbReference type="Proteomes" id="UP001241926">
    <property type="component" value="Unassembled WGS sequence"/>
</dbReference>
<comment type="caution">
    <text evidence="2">The sequence shown here is derived from an EMBL/GenBank/DDBJ whole genome shotgun (WGS) entry which is preliminary data.</text>
</comment>
<reference evidence="2 3" key="1">
    <citation type="submission" date="2023-05" db="EMBL/GenBank/DDBJ databases">
        <title>Streptomyces fuscus sp. nov., a brown-black pigment producing actinomyces isolated from dry sand of Sea duck farm.</title>
        <authorList>
            <person name="Xie J."/>
            <person name="Shen N."/>
        </authorList>
    </citation>
    <scope>NUCLEOTIDE SEQUENCE [LARGE SCALE GENOMIC DNA]</scope>
    <source>
        <strain evidence="2 3">GXMU-J15</strain>
    </source>
</reference>
<gene>
    <name evidence="2" type="ORF">QNN03_17390</name>
</gene>
<dbReference type="Pfam" id="PF01814">
    <property type="entry name" value="Hemerythrin"/>
    <property type="match status" value="1"/>
</dbReference>
<accession>A0ABT7J038</accession>
<organism evidence="2 3">
    <name type="scientific">Streptomyces fuscus</name>
    <dbReference type="NCBI Taxonomy" id="3048495"/>
    <lineage>
        <taxon>Bacteria</taxon>
        <taxon>Bacillati</taxon>
        <taxon>Actinomycetota</taxon>
        <taxon>Actinomycetes</taxon>
        <taxon>Kitasatosporales</taxon>
        <taxon>Streptomycetaceae</taxon>
        <taxon>Streptomyces</taxon>
    </lineage>
</organism>
<protein>
    <submittedName>
        <fullName evidence="2">Hemerythrin domain-containing protein</fullName>
    </submittedName>
</protein>
<evidence type="ECO:0000259" key="1">
    <source>
        <dbReference type="Pfam" id="PF01814"/>
    </source>
</evidence>
<evidence type="ECO:0000313" key="3">
    <source>
        <dbReference type="Proteomes" id="UP001241926"/>
    </source>
</evidence>
<dbReference type="Gene3D" id="1.20.120.520">
    <property type="entry name" value="nmb1532 protein domain like"/>
    <property type="match status" value="1"/>
</dbReference>
<feature type="domain" description="Hemerythrin-like" evidence="1">
    <location>
        <begin position="32"/>
        <end position="140"/>
    </location>
</feature>
<dbReference type="InterPro" id="IPR012312">
    <property type="entry name" value="Hemerythrin-like"/>
</dbReference>
<dbReference type="EMBL" id="JASJUS010000015">
    <property type="protein sequence ID" value="MDL2078211.1"/>
    <property type="molecule type" value="Genomic_DNA"/>
</dbReference>
<name>A0ABT7J038_9ACTN</name>
<evidence type="ECO:0000313" key="2">
    <source>
        <dbReference type="EMBL" id="MDL2078211.1"/>
    </source>
</evidence>
<dbReference type="RefSeq" id="WP_285433519.1">
    <property type="nucleotide sequence ID" value="NZ_JASJUS010000015.1"/>
</dbReference>
<proteinExistence type="predicted"/>